<dbReference type="AlphaFoldDB" id="A0A7G5BUH2"/>
<organism evidence="2 3">
    <name type="scientific">Cohnella cholangitidis</name>
    <dbReference type="NCBI Taxonomy" id="2598458"/>
    <lineage>
        <taxon>Bacteria</taxon>
        <taxon>Bacillati</taxon>
        <taxon>Bacillota</taxon>
        <taxon>Bacilli</taxon>
        <taxon>Bacillales</taxon>
        <taxon>Paenibacillaceae</taxon>
        <taxon>Cohnella</taxon>
    </lineage>
</organism>
<feature type="domain" description="Carrier" evidence="1">
    <location>
        <begin position="5"/>
        <end position="81"/>
    </location>
</feature>
<evidence type="ECO:0000259" key="1">
    <source>
        <dbReference type="PROSITE" id="PS50075"/>
    </source>
</evidence>
<dbReference type="PROSITE" id="PS50075">
    <property type="entry name" value="CARRIER"/>
    <property type="match status" value="1"/>
</dbReference>
<protein>
    <recommendedName>
        <fullName evidence="1">Carrier domain-containing protein</fullName>
    </recommendedName>
</protein>
<evidence type="ECO:0000313" key="3">
    <source>
        <dbReference type="Proteomes" id="UP000515679"/>
    </source>
</evidence>
<reference evidence="2 3" key="1">
    <citation type="submission" date="2019-07" db="EMBL/GenBank/DDBJ databases">
        <authorList>
            <person name="Kim J.K."/>
            <person name="Cheong H.-M."/>
            <person name="Choi Y."/>
            <person name="Hwang K.J."/>
            <person name="Lee S."/>
            <person name="Choi C."/>
        </authorList>
    </citation>
    <scope>NUCLEOTIDE SEQUENCE [LARGE SCALE GENOMIC DNA]</scope>
    <source>
        <strain evidence="2 3">KS 22</strain>
    </source>
</reference>
<dbReference type="Gene3D" id="1.10.1200.10">
    <property type="entry name" value="ACP-like"/>
    <property type="match status" value="1"/>
</dbReference>
<dbReference type="SUPFAM" id="SSF47336">
    <property type="entry name" value="ACP-like"/>
    <property type="match status" value="1"/>
</dbReference>
<dbReference type="InterPro" id="IPR036736">
    <property type="entry name" value="ACP-like_sf"/>
</dbReference>
<dbReference type="KEGG" id="cchl:FPL14_04850"/>
<dbReference type="InterPro" id="IPR009081">
    <property type="entry name" value="PP-bd_ACP"/>
</dbReference>
<accession>A0A7G5BUH2</accession>
<keyword evidence="3" id="KW-1185">Reference proteome</keyword>
<dbReference type="Pfam" id="PF00550">
    <property type="entry name" value="PP-binding"/>
    <property type="match status" value="1"/>
</dbReference>
<dbReference type="Proteomes" id="UP000515679">
    <property type="component" value="Chromosome"/>
</dbReference>
<gene>
    <name evidence="2" type="ORF">FPL14_04850</name>
</gene>
<sequence>MQPMIDARLKEVLLRNARTQINSEDIRPETDLINDLALDSILIVNLFADLEEEFDIRIHIQDITTPILSKYELLKTYVAGMTA</sequence>
<name>A0A7G5BUH2_9BACL</name>
<evidence type="ECO:0000313" key="2">
    <source>
        <dbReference type="EMBL" id="QMV40606.1"/>
    </source>
</evidence>
<proteinExistence type="predicted"/>
<dbReference type="EMBL" id="CP041969">
    <property type="protein sequence ID" value="QMV40606.1"/>
    <property type="molecule type" value="Genomic_DNA"/>
</dbReference>